<accession>A0A319EVD0</accession>
<dbReference type="Proteomes" id="UP000248423">
    <property type="component" value="Unassembled WGS sequence"/>
</dbReference>
<reference evidence="2 3" key="1">
    <citation type="submission" date="2018-02" db="EMBL/GenBank/DDBJ databases">
        <title>The genomes of Aspergillus section Nigri reveals drivers in fungal speciation.</title>
        <authorList>
            <consortium name="DOE Joint Genome Institute"/>
            <person name="Vesth T.C."/>
            <person name="Nybo J."/>
            <person name="Theobald S."/>
            <person name="Brandl J."/>
            <person name="Frisvad J.C."/>
            <person name="Nielsen K.F."/>
            <person name="Lyhne E.K."/>
            <person name="Kogle M.E."/>
            <person name="Kuo A."/>
            <person name="Riley R."/>
            <person name="Clum A."/>
            <person name="Nolan M."/>
            <person name="Lipzen A."/>
            <person name="Salamov A."/>
            <person name="Henrissat B."/>
            <person name="Wiebenga A."/>
            <person name="De vries R.P."/>
            <person name="Grigoriev I.V."/>
            <person name="Mortensen U.H."/>
            <person name="Andersen M.R."/>
            <person name="Baker S.E."/>
        </authorList>
    </citation>
    <scope>NUCLEOTIDE SEQUENCE [LARGE SCALE GENOMIC DNA]</scope>
    <source>
        <strain evidence="2 3">CBS 121057</strain>
    </source>
</reference>
<dbReference type="OrthoDB" id="3350591at2759"/>
<protein>
    <submittedName>
        <fullName evidence="2">Uncharacterized protein</fullName>
    </submittedName>
</protein>
<keyword evidence="3" id="KW-1185">Reference proteome</keyword>
<gene>
    <name evidence="2" type="ORF">BO78DRAFT_441682</name>
</gene>
<dbReference type="Pfam" id="PF12311">
    <property type="entry name" value="DUF3632"/>
    <property type="match status" value="1"/>
</dbReference>
<sequence>MNPETTPLDLNLFEHWDDDEDLWYKNNLVSLVQGDKTPTQVAIEIDTYITQETAKQYAVHQEYLAKQKKTKATCKENNNEEGTPVGEPNPGGHIEMVMLWIARLCTAFPPGHVGQDRIIAFLEALRALPRHEVVMASISKSEGELEDEEHVYRSLEMWPFGKGWLVLAEEFRYVSQPPPTERDLRYRNSQSAMVRTTALDLIDCRIYSVMEMILPFHHRWYPDLESCKEEGFNWLAGHVIAGAQWIVQPEAGRYVYRECRKVERLVTEYPRVVWSMERWRRWKDQFAFVAQEERFGERAREVAELAHERMVALEGEEEGLGLE</sequence>
<proteinExistence type="predicted"/>
<evidence type="ECO:0000256" key="1">
    <source>
        <dbReference type="SAM" id="MobiDB-lite"/>
    </source>
</evidence>
<dbReference type="EMBL" id="KZ826335">
    <property type="protein sequence ID" value="PYI08314.1"/>
    <property type="molecule type" value="Genomic_DNA"/>
</dbReference>
<evidence type="ECO:0000313" key="2">
    <source>
        <dbReference type="EMBL" id="PYI08314.1"/>
    </source>
</evidence>
<dbReference type="AlphaFoldDB" id="A0A319EVD0"/>
<name>A0A319EVD0_ASPSB</name>
<organism evidence="2 3">
    <name type="scientific">Aspergillus sclerotiicarbonarius (strain CBS 121057 / IBT 28362)</name>
    <dbReference type="NCBI Taxonomy" id="1448318"/>
    <lineage>
        <taxon>Eukaryota</taxon>
        <taxon>Fungi</taxon>
        <taxon>Dikarya</taxon>
        <taxon>Ascomycota</taxon>
        <taxon>Pezizomycotina</taxon>
        <taxon>Eurotiomycetes</taxon>
        <taxon>Eurotiomycetidae</taxon>
        <taxon>Eurotiales</taxon>
        <taxon>Aspergillaceae</taxon>
        <taxon>Aspergillus</taxon>
        <taxon>Aspergillus subgen. Circumdati</taxon>
    </lineage>
</organism>
<feature type="region of interest" description="Disordered" evidence="1">
    <location>
        <begin position="69"/>
        <end position="89"/>
    </location>
</feature>
<dbReference type="STRING" id="1448318.A0A319EVD0"/>
<dbReference type="InterPro" id="IPR022085">
    <property type="entry name" value="OpdG"/>
</dbReference>
<dbReference type="VEuPathDB" id="FungiDB:BO78DRAFT_441682"/>
<evidence type="ECO:0000313" key="3">
    <source>
        <dbReference type="Proteomes" id="UP000248423"/>
    </source>
</evidence>